<dbReference type="GO" id="GO:0000398">
    <property type="term" value="P:mRNA splicing, via spliceosome"/>
    <property type="evidence" value="ECO:0007669"/>
    <property type="project" value="TreeGrafter"/>
</dbReference>
<evidence type="ECO:0000256" key="1">
    <source>
        <dbReference type="ARBA" id="ARBA00004496"/>
    </source>
</evidence>
<dbReference type="AlphaFoldDB" id="A0A448WE40"/>
<name>A0A448WE40_9PLAT</name>
<dbReference type="PANTHER" id="PTHR22842">
    <property type="entry name" value="WD40 REPEAT PROTEIN"/>
    <property type="match status" value="1"/>
</dbReference>
<comment type="similarity">
    <text evidence="3">Belongs to the WD repeat MORG1 family.</text>
</comment>
<evidence type="ECO:0000256" key="4">
    <source>
        <dbReference type="ARBA" id="ARBA00040453"/>
    </source>
</evidence>
<dbReference type="OrthoDB" id="71437at2759"/>
<dbReference type="EMBL" id="CAAALY010006713">
    <property type="protein sequence ID" value="VEL09589.1"/>
    <property type="molecule type" value="Genomic_DNA"/>
</dbReference>
<reference evidence="6" key="1">
    <citation type="submission" date="2018-11" db="EMBL/GenBank/DDBJ databases">
        <authorList>
            <consortium name="Pathogen Informatics"/>
        </authorList>
    </citation>
    <scope>NUCLEOTIDE SEQUENCE</scope>
</reference>
<dbReference type="SMART" id="SM00320">
    <property type="entry name" value="WD40"/>
    <property type="match status" value="4"/>
</dbReference>
<sequence>MHEAKDSVNCLAVNKWQIVTGSVDRCIRIYDIRKGQLTEDFVGFPITSISLSIDAQCVLVGCQDSTIRLFDALTGDLLNKFSGHKNTTYRVDSTLMNYDAHVVSGSEDSDLSVLIWDLVRGGTEALICLSHSLNGPAFSARLTNSTEPVSGLARAAASASASAGSLFVHSISPHPKECRLLTAAGDYIWLWSSETEESTT</sequence>
<dbReference type="InterPro" id="IPR015943">
    <property type="entry name" value="WD40/YVTN_repeat-like_dom_sf"/>
</dbReference>
<gene>
    <name evidence="6" type="ORF">PXEA_LOCUS3029</name>
</gene>
<protein>
    <recommendedName>
        <fullName evidence="4">WD repeat domain-containing protein 83</fullName>
    </recommendedName>
    <alternativeName>
        <fullName evidence="5">Mitogen-activated protein kinase organizer 1</fullName>
    </alternativeName>
</protein>
<keyword evidence="7" id="KW-1185">Reference proteome</keyword>
<dbReference type="InterPro" id="IPR036322">
    <property type="entry name" value="WD40_repeat_dom_sf"/>
</dbReference>
<proteinExistence type="inferred from homology"/>
<comment type="subcellular location">
    <subcellularLocation>
        <location evidence="1">Cytoplasm</location>
    </subcellularLocation>
</comment>
<dbReference type="Gene3D" id="2.130.10.10">
    <property type="entry name" value="YVTN repeat-like/Quinoprotein amine dehydrogenase"/>
    <property type="match status" value="1"/>
</dbReference>
<dbReference type="GO" id="GO:0071013">
    <property type="term" value="C:catalytic step 2 spliceosome"/>
    <property type="evidence" value="ECO:0007669"/>
    <property type="project" value="TreeGrafter"/>
</dbReference>
<dbReference type="InterPro" id="IPR001680">
    <property type="entry name" value="WD40_rpt"/>
</dbReference>
<dbReference type="SUPFAM" id="SSF50978">
    <property type="entry name" value="WD40 repeat-like"/>
    <property type="match status" value="1"/>
</dbReference>
<keyword evidence="2" id="KW-0963">Cytoplasm</keyword>
<comment type="caution">
    <text evidence="6">The sequence shown here is derived from an EMBL/GenBank/DDBJ whole genome shotgun (WGS) entry which is preliminary data.</text>
</comment>
<evidence type="ECO:0000256" key="5">
    <source>
        <dbReference type="ARBA" id="ARBA00042222"/>
    </source>
</evidence>
<evidence type="ECO:0000256" key="2">
    <source>
        <dbReference type="ARBA" id="ARBA00022490"/>
    </source>
</evidence>
<evidence type="ECO:0000313" key="7">
    <source>
        <dbReference type="Proteomes" id="UP000784294"/>
    </source>
</evidence>
<dbReference type="InterPro" id="IPR051980">
    <property type="entry name" value="WD_repeat_MORG1"/>
</dbReference>
<organism evidence="6 7">
    <name type="scientific">Protopolystoma xenopodis</name>
    <dbReference type="NCBI Taxonomy" id="117903"/>
    <lineage>
        <taxon>Eukaryota</taxon>
        <taxon>Metazoa</taxon>
        <taxon>Spiralia</taxon>
        <taxon>Lophotrochozoa</taxon>
        <taxon>Platyhelminthes</taxon>
        <taxon>Monogenea</taxon>
        <taxon>Polyopisthocotylea</taxon>
        <taxon>Polystomatidea</taxon>
        <taxon>Polystomatidae</taxon>
        <taxon>Protopolystoma</taxon>
    </lineage>
</organism>
<evidence type="ECO:0000313" key="6">
    <source>
        <dbReference type="EMBL" id="VEL09589.1"/>
    </source>
</evidence>
<dbReference type="PANTHER" id="PTHR22842:SF3">
    <property type="entry name" value="WD REPEAT DOMAIN-CONTAINING PROTEIN 83"/>
    <property type="match status" value="1"/>
</dbReference>
<accession>A0A448WE40</accession>
<evidence type="ECO:0000256" key="3">
    <source>
        <dbReference type="ARBA" id="ARBA00038145"/>
    </source>
</evidence>
<dbReference type="Pfam" id="PF00400">
    <property type="entry name" value="WD40"/>
    <property type="match status" value="2"/>
</dbReference>
<dbReference type="GO" id="GO:0005737">
    <property type="term" value="C:cytoplasm"/>
    <property type="evidence" value="ECO:0007669"/>
    <property type="project" value="UniProtKB-SubCell"/>
</dbReference>
<dbReference type="Proteomes" id="UP000784294">
    <property type="component" value="Unassembled WGS sequence"/>
</dbReference>